<dbReference type="SUPFAM" id="SSF48317">
    <property type="entry name" value="Acid phosphatase/Vanadium-dependent haloperoxidase"/>
    <property type="match status" value="1"/>
</dbReference>
<accession>A0A4U3MGZ5</accession>
<dbReference type="Pfam" id="PF01569">
    <property type="entry name" value="PAP2"/>
    <property type="match status" value="1"/>
</dbReference>
<proteinExistence type="predicted"/>
<feature type="transmembrane region" description="Helical" evidence="1">
    <location>
        <begin position="142"/>
        <end position="164"/>
    </location>
</feature>
<dbReference type="PANTHER" id="PTHR14969">
    <property type="entry name" value="SPHINGOSINE-1-PHOSPHATE PHOSPHOHYDROLASE"/>
    <property type="match status" value="1"/>
</dbReference>
<evidence type="ECO:0000313" key="3">
    <source>
        <dbReference type="EMBL" id="TKK87624.1"/>
    </source>
</evidence>
<sequence>MRRWLLGPDGALGARLTAATLAAAILMVPFMLLLVLVKSAFTPLNRFDQGVAADLHSYALSNPGFARAMEFITNALAPETWRVLVGAAAVYTLLRGAPRLAIWAITTVAAGGLIGLAVKIAVERARPMLPDPVSWAPGWSFPSGHALNAALGAVTLVLLLLPVLHGVWRAVAWTLAALASVTVAFTRVALGVHWVSDVVAGLILALAVVAATAAGFEAWRRRMGRRPVEPYIEGVEPEMAAPKATGEPR</sequence>
<dbReference type="InterPro" id="IPR036938">
    <property type="entry name" value="PAP2/HPO_sf"/>
</dbReference>
<dbReference type="PANTHER" id="PTHR14969:SF13">
    <property type="entry name" value="AT30094P"/>
    <property type="match status" value="1"/>
</dbReference>
<keyword evidence="1" id="KW-0812">Transmembrane</keyword>
<dbReference type="OrthoDB" id="5289372at2"/>
<keyword evidence="1" id="KW-0472">Membrane</keyword>
<feature type="transmembrane region" description="Helical" evidence="1">
    <location>
        <begin position="12"/>
        <end position="37"/>
    </location>
</feature>
<dbReference type="EMBL" id="SZQA01000015">
    <property type="protein sequence ID" value="TKK87624.1"/>
    <property type="molecule type" value="Genomic_DNA"/>
</dbReference>
<comment type="caution">
    <text evidence="3">The sequence shown here is derived from an EMBL/GenBank/DDBJ whole genome shotgun (WGS) entry which is preliminary data.</text>
</comment>
<name>A0A4U3MGZ5_9ACTN</name>
<gene>
    <name evidence="3" type="ORF">FDA94_16920</name>
</gene>
<feature type="domain" description="Phosphatidic acid phosphatase type 2/haloperoxidase" evidence="2">
    <location>
        <begin position="100"/>
        <end position="213"/>
    </location>
</feature>
<dbReference type="CDD" id="cd03392">
    <property type="entry name" value="PAP2_like_2"/>
    <property type="match status" value="1"/>
</dbReference>
<feature type="transmembrane region" description="Helical" evidence="1">
    <location>
        <begin position="100"/>
        <end position="122"/>
    </location>
</feature>
<evidence type="ECO:0000313" key="4">
    <source>
        <dbReference type="Proteomes" id="UP000308705"/>
    </source>
</evidence>
<dbReference type="SMART" id="SM00014">
    <property type="entry name" value="acidPPc"/>
    <property type="match status" value="1"/>
</dbReference>
<evidence type="ECO:0000259" key="2">
    <source>
        <dbReference type="SMART" id="SM00014"/>
    </source>
</evidence>
<dbReference type="InterPro" id="IPR000326">
    <property type="entry name" value="PAP2/HPO"/>
</dbReference>
<dbReference type="Proteomes" id="UP000308705">
    <property type="component" value="Unassembled WGS sequence"/>
</dbReference>
<dbReference type="AlphaFoldDB" id="A0A4U3MGZ5"/>
<evidence type="ECO:0000256" key="1">
    <source>
        <dbReference type="SAM" id="Phobius"/>
    </source>
</evidence>
<organism evidence="3 4">
    <name type="scientific">Herbidospora galbida</name>
    <dbReference type="NCBI Taxonomy" id="2575442"/>
    <lineage>
        <taxon>Bacteria</taxon>
        <taxon>Bacillati</taxon>
        <taxon>Actinomycetota</taxon>
        <taxon>Actinomycetes</taxon>
        <taxon>Streptosporangiales</taxon>
        <taxon>Streptosporangiaceae</taxon>
        <taxon>Herbidospora</taxon>
    </lineage>
</organism>
<dbReference type="Gene3D" id="1.20.144.10">
    <property type="entry name" value="Phosphatidic acid phosphatase type 2/haloperoxidase"/>
    <property type="match status" value="1"/>
</dbReference>
<reference evidence="3 4" key="1">
    <citation type="submission" date="2019-04" db="EMBL/GenBank/DDBJ databases">
        <title>Herbidospora sp. NEAU-GS14.nov., a novel actinomycete isolated from soil.</title>
        <authorList>
            <person name="Han L."/>
        </authorList>
    </citation>
    <scope>NUCLEOTIDE SEQUENCE [LARGE SCALE GENOMIC DNA]</scope>
    <source>
        <strain evidence="3 4">NEAU-GS14</strain>
    </source>
</reference>
<keyword evidence="1" id="KW-1133">Transmembrane helix</keyword>
<keyword evidence="4" id="KW-1185">Reference proteome</keyword>
<feature type="transmembrane region" description="Helical" evidence="1">
    <location>
        <begin position="171"/>
        <end position="192"/>
    </location>
</feature>
<feature type="transmembrane region" description="Helical" evidence="1">
    <location>
        <begin position="198"/>
        <end position="216"/>
    </location>
</feature>
<protein>
    <submittedName>
        <fullName evidence="3">Phosphatase PAP2 family protein</fullName>
    </submittedName>
</protein>